<keyword evidence="4" id="KW-1015">Disulfide bond</keyword>
<feature type="chain" id="PRO_5046086770" description="Thioredoxin" evidence="7">
    <location>
        <begin position="19"/>
        <end position="231"/>
    </location>
</feature>
<dbReference type="InterPro" id="IPR036873">
    <property type="entry name" value="Rhodanese-like_dom_sf"/>
</dbReference>
<dbReference type="CDD" id="cd00158">
    <property type="entry name" value="RHOD"/>
    <property type="match status" value="1"/>
</dbReference>
<dbReference type="SUPFAM" id="SSF52821">
    <property type="entry name" value="Rhodanese/Cell cycle control phosphatase"/>
    <property type="match status" value="1"/>
</dbReference>
<dbReference type="PANTHER" id="PTHR45663">
    <property type="entry name" value="GEO12009P1"/>
    <property type="match status" value="1"/>
</dbReference>
<dbReference type="RefSeq" id="WP_265994195.1">
    <property type="nucleotide sequence ID" value="NZ_CP110973.1"/>
</dbReference>
<dbReference type="CDD" id="cd02947">
    <property type="entry name" value="TRX_family"/>
    <property type="match status" value="1"/>
</dbReference>
<proteinExistence type="inferred from homology"/>
<dbReference type="InterPro" id="IPR036249">
    <property type="entry name" value="Thioredoxin-like_sf"/>
</dbReference>
<evidence type="ECO:0000256" key="5">
    <source>
        <dbReference type="ARBA" id="ARBA00023284"/>
    </source>
</evidence>
<keyword evidence="7" id="KW-0732">Signal</keyword>
<accession>A0ABW3QGA7</accession>
<evidence type="ECO:0000256" key="3">
    <source>
        <dbReference type="ARBA" id="ARBA00022982"/>
    </source>
</evidence>
<keyword evidence="11" id="KW-1185">Reference proteome</keyword>
<feature type="domain" description="Rhodanese" evidence="8">
    <location>
        <begin position="32"/>
        <end position="122"/>
    </location>
</feature>
<evidence type="ECO:0000259" key="8">
    <source>
        <dbReference type="PROSITE" id="PS50206"/>
    </source>
</evidence>
<feature type="domain" description="Thioredoxin" evidence="9">
    <location>
        <begin position="112"/>
        <end position="231"/>
    </location>
</feature>
<dbReference type="Gene3D" id="3.40.250.10">
    <property type="entry name" value="Rhodanese-like domain"/>
    <property type="match status" value="1"/>
</dbReference>
<dbReference type="InterPro" id="IPR001763">
    <property type="entry name" value="Rhodanese-like_dom"/>
</dbReference>
<dbReference type="SMART" id="SM00450">
    <property type="entry name" value="RHOD"/>
    <property type="match status" value="1"/>
</dbReference>
<dbReference type="Gene3D" id="3.40.30.10">
    <property type="entry name" value="Glutaredoxin"/>
    <property type="match status" value="1"/>
</dbReference>
<comment type="similarity">
    <text evidence="1">Belongs to the thioredoxin family.</text>
</comment>
<dbReference type="PANTHER" id="PTHR45663:SF11">
    <property type="entry name" value="GEO12009P1"/>
    <property type="match status" value="1"/>
</dbReference>
<dbReference type="PROSITE" id="PS00194">
    <property type="entry name" value="THIOREDOXIN_1"/>
    <property type="match status" value="1"/>
</dbReference>
<reference evidence="11" key="1">
    <citation type="journal article" date="2019" name="Int. J. Syst. Evol. Microbiol.">
        <title>The Global Catalogue of Microorganisms (GCM) 10K type strain sequencing project: providing services to taxonomists for standard genome sequencing and annotation.</title>
        <authorList>
            <consortium name="The Broad Institute Genomics Platform"/>
            <consortium name="The Broad Institute Genome Sequencing Center for Infectious Disease"/>
            <person name="Wu L."/>
            <person name="Ma J."/>
        </authorList>
    </citation>
    <scope>NUCLEOTIDE SEQUENCE [LARGE SCALE GENOMIC DNA]</scope>
    <source>
        <strain evidence="11">CCUG 55608</strain>
    </source>
</reference>
<evidence type="ECO:0000256" key="6">
    <source>
        <dbReference type="NCBIfam" id="TIGR01068"/>
    </source>
</evidence>
<keyword evidence="2" id="KW-0813">Transport</keyword>
<dbReference type="InterPro" id="IPR017937">
    <property type="entry name" value="Thioredoxin_CS"/>
</dbReference>
<evidence type="ECO:0000313" key="11">
    <source>
        <dbReference type="Proteomes" id="UP001597116"/>
    </source>
</evidence>
<keyword evidence="3" id="KW-0249">Electron transport</keyword>
<dbReference type="EMBL" id="JBHTLP010000024">
    <property type="protein sequence ID" value="MFD1145136.1"/>
    <property type="molecule type" value="Genomic_DNA"/>
</dbReference>
<dbReference type="InterPro" id="IPR013766">
    <property type="entry name" value="Thioredoxin_domain"/>
</dbReference>
<evidence type="ECO:0000256" key="1">
    <source>
        <dbReference type="ARBA" id="ARBA00008987"/>
    </source>
</evidence>
<evidence type="ECO:0000313" key="10">
    <source>
        <dbReference type="EMBL" id="MFD1145136.1"/>
    </source>
</evidence>
<gene>
    <name evidence="10" type="primary">trxA</name>
    <name evidence="10" type="ORF">ACFQ4C_28660</name>
</gene>
<protein>
    <recommendedName>
        <fullName evidence="6">Thioredoxin</fullName>
    </recommendedName>
</protein>
<evidence type="ECO:0000259" key="9">
    <source>
        <dbReference type="PROSITE" id="PS51352"/>
    </source>
</evidence>
<dbReference type="PRINTS" id="PR00421">
    <property type="entry name" value="THIOREDOXIN"/>
</dbReference>
<organism evidence="10 11">
    <name type="scientific">Larkinella insperata</name>
    <dbReference type="NCBI Taxonomy" id="332158"/>
    <lineage>
        <taxon>Bacteria</taxon>
        <taxon>Pseudomonadati</taxon>
        <taxon>Bacteroidota</taxon>
        <taxon>Cytophagia</taxon>
        <taxon>Cytophagales</taxon>
        <taxon>Spirosomataceae</taxon>
        <taxon>Larkinella</taxon>
    </lineage>
</organism>
<name>A0ABW3QGA7_9BACT</name>
<evidence type="ECO:0000256" key="4">
    <source>
        <dbReference type="ARBA" id="ARBA00023157"/>
    </source>
</evidence>
<dbReference type="NCBIfam" id="TIGR01068">
    <property type="entry name" value="thioredoxin"/>
    <property type="match status" value="1"/>
</dbReference>
<dbReference type="Pfam" id="PF00581">
    <property type="entry name" value="Rhodanese"/>
    <property type="match status" value="1"/>
</dbReference>
<comment type="caution">
    <text evidence="10">The sequence shown here is derived from an EMBL/GenBank/DDBJ whole genome shotgun (WGS) entry which is preliminary data.</text>
</comment>
<dbReference type="InterPro" id="IPR005746">
    <property type="entry name" value="Thioredoxin"/>
</dbReference>
<sequence length="231" mass="25520">MKFFLWLTTLLAAQMSLAQTMSPDSFARQLAQSPQGQLIDVRTPKEFAEGHLANAVNLDYNQADFVQAAKKLDPSKPVFVYCLSGGRSRAAAEKLRELGYGPVYEMGGGYLKWSARMMPVVGVQRSSAPAQWNAQRLDSLVKAQSVVLVDVYAPWCAPCKKMAPIIDKLATEWAGKAVIVKLNADQEKKMLEQYRVEELPTVLVFRNGALVNRKVGFQDEAALRSLVAPAE</sequence>
<evidence type="ECO:0000256" key="2">
    <source>
        <dbReference type="ARBA" id="ARBA00022448"/>
    </source>
</evidence>
<evidence type="ECO:0000256" key="7">
    <source>
        <dbReference type="SAM" id="SignalP"/>
    </source>
</evidence>
<dbReference type="PROSITE" id="PS51352">
    <property type="entry name" value="THIOREDOXIN_2"/>
    <property type="match status" value="1"/>
</dbReference>
<dbReference type="Proteomes" id="UP001597116">
    <property type="component" value="Unassembled WGS sequence"/>
</dbReference>
<feature type="signal peptide" evidence="7">
    <location>
        <begin position="1"/>
        <end position="18"/>
    </location>
</feature>
<dbReference type="Pfam" id="PF00085">
    <property type="entry name" value="Thioredoxin"/>
    <property type="match status" value="1"/>
</dbReference>
<dbReference type="PROSITE" id="PS50206">
    <property type="entry name" value="RHODANESE_3"/>
    <property type="match status" value="1"/>
</dbReference>
<dbReference type="SUPFAM" id="SSF52833">
    <property type="entry name" value="Thioredoxin-like"/>
    <property type="match status" value="1"/>
</dbReference>
<keyword evidence="5" id="KW-0676">Redox-active center</keyword>